<evidence type="ECO:0000259" key="1">
    <source>
        <dbReference type="Pfam" id="PF13614"/>
    </source>
</evidence>
<dbReference type="Pfam" id="PF13614">
    <property type="entry name" value="AAA_31"/>
    <property type="match status" value="1"/>
</dbReference>
<gene>
    <name evidence="2" type="ORF">FK530_23840</name>
</gene>
<accession>A0A5C5RQW4</accession>
<comment type="caution">
    <text evidence="2">The sequence shown here is derived from an EMBL/GenBank/DDBJ whole genome shotgun (WGS) entry which is preliminary data.</text>
</comment>
<dbReference type="Gene3D" id="3.40.50.300">
    <property type="entry name" value="P-loop containing nucleotide triphosphate hydrolases"/>
    <property type="match status" value="1"/>
</dbReference>
<dbReference type="RefSeq" id="WP_114514616.1">
    <property type="nucleotide sequence ID" value="NZ_VIGX01000033.1"/>
</dbReference>
<dbReference type="AlphaFoldDB" id="A0A5C5RQW4"/>
<proteinExistence type="predicted"/>
<dbReference type="Proteomes" id="UP000319375">
    <property type="component" value="Unassembled WGS sequence"/>
</dbReference>
<keyword evidence="3" id="KW-1185">Reference proteome</keyword>
<dbReference type="CDD" id="cd02042">
    <property type="entry name" value="ParAB_family"/>
    <property type="match status" value="1"/>
</dbReference>
<dbReference type="PANTHER" id="PTHR13696">
    <property type="entry name" value="P-LOOP CONTAINING NUCLEOSIDE TRIPHOSPHATE HYDROLASE"/>
    <property type="match status" value="1"/>
</dbReference>
<sequence length="234" mass="25631">MSARVYSFVNQKGGVAKSTTAVNLAAVLNKSLSANYTESEDSPVLLGSLDPQGSAIWWGSRIEALPFHMTDVDLSRPDDLPKLKQSGRLQRVLLDTPGWIGSSLDDEGNENTKSAIRAAVAMSDLVIVPMTTEPLCFDPTARTIEQVIKPAGVPYLVVIGVYDPRDGKADLEETQAFIRQMGWPLAKTVIRRYKLHSRAAVTGQLVTEYPKNRVGLEARSDFTDLALEIESRSN</sequence>
<dbReference type="EMBL" id="VIGX01000033">
    <property type="protein sequence ID" value="TWS24571.1"/>
    <property type="molecule type" value="Genomic_DNA"/>
</dbReference>
<protein>
    <submittedName>
        <fullName evidence="2">ParA family protein</fullName>
    </submittedName>
</protein>
<dbReference type="OrthoDB" id="3173068at2"/>
<name>A0A5C5RQW4_9ACTN</name>
<feature type="domain" description="AAA" evidence="1">
    <location>
        <begin position="4"/>
        <end position="31"/>
    </location>
</feature>
<evidence type="ECO:0000313" key="2">
    <source>
        <dbReference type="EMBL" id="TWS24571.1"/>
    </source>
</evidence>
<dbReference type="SUPFAM" id="SSF52540">
    <property type="entry name" value="P-loop containing nucleoside triphosphate hydrolases"/>
    <property type="match status" value="1"/>
</dbReference>
<dbReference type="InterPro" id="IPR027417">
    <property type="entry name" value="P-loop_NTPase"/>
</dbReference>
<organism evidence="2 3">
    <name type="scientific">Tsukamurella conjunctivitidis</name>
    <dbReference type="NCBI Taxonomy" id="2592068"/>
    <lineage>
        <taxon>Bacteria</taxon>
        <taxon>Bacillati</taxon>
        <taxon>Actinomycetota</taxon>
        <taxon>Actinomycetes</taxon>
        <taxon>Mycobacteriales</taxon>
        <taxon>Tsukamurellaceae</taxon>
        <taxon>Tsukamurella</taxon>
    </lineage>
</organism>
<dbReference type="InterPro" id="IPR050678">
    <property type="entry name" value="DNA_Partitioning_ATPase"/>
</dbReference>
<reference evidence="2 3" key="1">
    <citation type="submission" date="2019-06" db="EMBL/GenBank/DDBJ databases">
        <title>Tsukamurella conjunctivitidis sp. nov., Tsukamurella assacharolytica sp. nov. and Tsukamurella sputae sp. nov. isolated from patients with conjunctivitis, bacteraemia (lymphoma) and respiratory infection (sputum) in Hong Kong.</title>
        <authorList>
            <person name="Teng J.L.L."/>
            <person name="Lee H.H."/>
            <person name="Fong J.Y.H."/>
            <person name="Fok K.M.N."/>
            <person name="Lau S.K.P."/>
            <person name="Woo P.C.Y."/>
        </authorList>
    </citation>
    <scope>NUCLEOTIDE SEQUENCE [LARGE SCALE GENOMIC DNA]</scope>
    <source>
        <strain evidence="2 3">HKU72</strain>
    </source>
</reference>
<dbReference type="PANTHER" id="PTHR13696:SF52">
    <property type="entry name" value="PARA FAMILY PROTEIN CT_582"/>
    <property type="match status" value="1"/>
</dbReference>
<evidence type="ECO:0000313" key="3">
    <source>
        <dbReference type="Proteomes" id="UP000319375"/>
    </source>
</evidence>
<dbReference type="InterPro" id="IPR025669">
    <property type="entry name" value="AAA_dom"/>
</dbReference>